<keyword evidence="3" id="KW-1185">Reference proteome</keyword>
<dbReference type="GeneID" id="24097931"/>
<evidence type="ECO:0000313" key="2">
    <source>
        <dbReference type="EMBL" id="CCM03020.1"/>
    </source>
</evidence>
<dbReference type="RefSeq" id="XP_012182303.1">
    <property type="nucleotide sequence ID" value="XM_012326913.1"/>
</dbReference>
<evidence type="ECO:0000313" key="3">
    <source>
        <dbReference type="Proteomes" id="UP000006352"/>
    </source>
</evidence>
<gene>
    <name evidence="2" type="ORF">FIBRA_05137</name>
</gene>
<accession>J4GQG2</accession>
<dbReference type="HOGENOM" id="CLU_1142616_0_0_1"/>
<dbReference type="Proteomes" id="UP000006352">
    <property type="component" value="Unassembled WGS sequence"/>
</dbReference>
<dbReference type="OrthoDB" id="2799313at2759"/>
<reference evidence="2 3" key="1">
    <citation type="journal article" date="2012" name="Appl. Environ. Microbiol.">
        <title>Short-read sequencing for genomic analysis of the brown rot fungus Fibroporia radiculosa.</title>
        <authorList>
            <person name="Tang J.D."/>
            <person name="Perkins A.D."/>
            <person name="Sonstegard T.S."/>
            <person name="Schroeder S.G."/>
            <person name="Burgess S.C."/>
            <person name="Diehl S.V."/>
        </authorList>
    </citation>
    <scope>NUCLEOTIDE SEQUENCE [LARGE SCALE GENOMIC DNA]</scope>
    <source>
        <strain evidence="2 3">TFFH 294</strain>
    </source>
</reference>
<organism evidence="2 3">
    <name type="scientific">Fibroporia radiculosa</name>
    <dbReference type="NCBI Taxonomy" id="599839"/>
    <lineage>
        <taxon>Eukaryota</taxon>
        <taxon>Fungi</taxon>
        <taxon>Dikarya</taxon>
        <taxon>Basidiomycota</taxon>
        <taxon>Agaricomycotina</taxon>
        <taxon>Agaricomycetes</taxon>
        <taxon>Polyporales</taxon>
        <taxon>Fibroporiaceae</taxon>
        <taxon>Fibroporia</taxon>
    </lineage>
</organism>
<dbReference type="AlphaFoldDB" id="J4GQG2"/>
<name>J4GQG2_9APHY</name>
<protein>
    <submittedName>
        <fullName evidence="2">Uncharacterized protein</fullName>
    </submittedName>
</protein>
<dbReference type="InParanoid" id="J4GQG2"/>
<evidence type="ECO:0000256" key="1">
    <source>
        <dbReference type="SAM" id="MobiDB-lite"/>
    </source>
</evidence>
<feature type="compositionally biased region" description="Low complexity" evidence="1">
    <location>
        <begin position="34"/>
        <end position="51"/>
    </location>
</feature>
<dbReference type="EMBL" id="HE797097">
    <property type="protein sequence ID" value="CCM03020.1"/>
    <property type="molecule type" value="Genomic_DNA"/>
</dbReference>
<feature type="region of interest" description="Disordered" evidence="1">
    <location>
        <begin position="28"/>
        <end position="70"/>
    </location>
</feature>
<sequence>MSSPYVSDGAISDASESSYISVPISLRSRPVLTPGSPDPGSSDSRSDSSSSEWDSEHLRTNLDASQRSNHQTRPLILTKHLLLIEVPQPVYMPSPGLRRPFPRVERIVFSLPHEDPRIGVHMASLLNSDEEIKNSRNPVFLASGLHEIEFRILWPGYPGASYHRIVNLRGRKNQPITRDQLARYIAASYREFIQECDDEPVDEEMAHWTFKPDGPLSFENLWLIALRHVATNTYQAEIRSNEG</sequence>
<proteinExistence type="predicted"/>